<dbReference type="OrthoDB" id="7312725at2759"/>
<evidence type="ECO:0000313" key="8">
    <source>
        <dbReference type="EMBL" id="VEN57660.1"/>
    </source>
</evidence>
<evidence type="ECO:0000256" key="5">
    <source>
        <dbReference type="PROSITE-ProRule" id="PRU00309"/>
    </source>
</evidence>
<dbReference type="AlphaFoldDB" id="A0A653DBT3"/>
<accession>A0A653DBT3</accession>
<keyword evidence="3" id="KW-0862">Zinc</keyword>
<dbReference type="GO" id="GO:0008270">
    <property type="term" value="F:zinc ion binding"/>
    <property type="evidence" value="ECO:0007669"/>
    <property type="project" value="UniProtKB-KW"/>
</dbReference>
<dbReference type="PANTHER" id="PTHR46927">
    <property type="entry name" value="AGAP005574-PA"/>
    <property type="match status" value="1"/>
</dbReference>
<dbReference type="SUPFAM" id="SSF57716">
    <property type="entry name" value="Glucocorticoid receptor-like (DNA-binding domain)"/>
    <property type="match status" value="1"/>
</dbReference>
<name>A0A653DBT3_CALMS</name>
<keyword evidence="4 5" id="KW-0238">DNA-binding</keyword>
<protein>
    <recommendedName>
        <fullName evidence="7">THAP-type domain-containing protein</fullName>
    </recommendedName>
</protein>
<dbReference type="InterPro" id="IPR038441">
    <property type="entry name" value="THAP_Znf_sf"/>
</dbReference>
<evidence type="ECO:0000313" key="9">
    <source>
        <dbReference type="Proteomes" id="UP000410492"/>
    </source>
</evidence>
<dbReference type="Pfam" id="PF05485">
    <property type="entry name" value="THAP"/>
    <property type="match status" value="1"/>
</dbReference>
<dbReference type="SMART" id="SM00692">
    <property type="entry name" value="DM3"/>
    <property type="match status" value="1"/>
</dbReference>
<dbReference type="GO" id="GO:0003677">
    <property type="term" value="F:DNA binding"/>
    <property type="evidence" value="ECO:0007669"/>
    <property type="project" value="UniProtKB-UniRule"/>
</dbReference>
<dbReference type="EMBL" id="CAACVG010011242">
    <property type="protein sequence ID" value="VEN57660.1"/>
    <property type="molecule type" value="Genomic_DNA"/>
</dbReference>
<gene>
    <name evidence="8" type="ORF">CALMAC_LOCUS16241</name>
</gene>
<dbReference type="InterPro" id="IPR052224">
    <property type="entry name" value="THAP_domain_protein"/>
</dbReference>
<evidence type="ECO:0000256" key="2">
    <source>
        <dbReference type="ARBA" id="ARBA00022771"/>
    </source>
</evidence>
<evidence type="ECO:0000256" key="4">
    <source>
        <dbReference type="ARBA" id="ARBA00023125"/>
    </source>
</evidence>
<proteinExistence type="predicted"/>
<evidence type="ECO:0000256" key="6">
    <source>
        <dbReference type="SAM" id="Coils"/>
    </source>
</evidence>
<feature type="domain" description="THAP-type" evidence="7">
    <location>
        <begin position="1"/>
        <end position="82"/>
    </location>
</feature>
<keyword evidence="9" id="KW-1185">Reference proteome</keyword>
<keyword evidence="2 5" id="KW-0863">Zinc-finger</keyword>
<evidence type="ECO:0000256" key="1">
    <source>
        <dbReference type="ARBA" id="ARBA00022723"/>
    </source>
</evidence>
<keyword evidence="1" id="KW-0479">Metal-binding</keyword>
<organism evidence="8 9">
    <name type="scientific">Callosobruchus maculatus</name>
    <name type="common">Southern cowpea weevil</name>
    <name type="synonym">Pulse bruchid</name>
    <dbReference type="NCBI Taxonomy" id="64391"/>
    <lineage>
        <taxon>Eukaryota</taxon>
        <taxon>Metazoa</taxon>
        <taxon>Ecdysozoa</taxon>
        <taxon>Arthropoda</taxon>
        <taxon>Hexapoda</taxon>
        <taxon>Insecta</taxon>
        <taxon>Pterygota</taxon>
        <taxon>Neoptera</taxon>
        <taxon>Endopterygota</taxon>
        <taxon>Coleoptera</taxon>
        <taxon>Polyphaga</taxon>
        <taxon>Cucujiformia</taxon>
        <taxon>Chrysomeloidea</taxon>
        <taxon>Chrysomelidae</taxon>
        <taxon>Bruchinae</taxon>
        <taxon>Bruchini</taxon>
        <taxon>Callosobruchus</taxon>
    </lineage>
</organism>
<dbReference type="Gene3D" id="6.20.210.20">
    <property type="entry name" value="THAP domain"/>
    <property type="match status" value="1"/>
</dbReference>
<dbReference type="InterPro" id="IPR006612">
    <property type="entry name" value="THAP_Znf"/>
</dbReference>
<keyword evidence="6" id="KW-0175">Coiled coil</keyword>
<dbReference type="Proteomes" id="UP000410492">
    <property type="component" value="Unassembled WGS sequence"/>
</dbReference>
<feature type="coiled-coil region" evidence="6">
    <location>
        <begin position="164"/>
        <end position="191"/>
    </location>
</feature>
<evidence type="ECO:0000259" key="7">
    <source>
        <dbReference type="PROSITE" id="PS50950"/>
    </source>
</evidence>
<sequence>MSSCQVKGCTNNRKFAREGISFHLFPKEGPLVEKWLEAVGKNPNQWKWTKNTVVCSRHFTKGDFHKRGVRTVIRPTAVPSVNLDLNTHAQITEYNNAKSPPSSDDETEGLNGTELLSAQVSDEELDSDSNETKRSLNEFIESIHSYCVSPEMLEQQNSWLRGKLAYYRRALSVAKKQVQELKLENTALKTTLGYINTEQFMPEHLEENHQNVQPSDDLKWWNVSSCK</sequence>
<dbReference type="PROSITE" id="PS50950">
    <property type="entry name" value="ZF_THAP"/>
    <property type="match status" value="1"/>
</dbReference>
<dbReference type="PANTHER" id="PTHR46927:SF3">
    <property type="entry name" value="THAP-TYPE DOMAIN-CONTAINING PROTEIN"/>
    <property type="match status" value="1"/>
</dbReference>
<dbReference type="SMART" id="SM00980">
    <property type="entry name" value="THAP"/>
    <property type="match status" value="1"/>
</dbReference>
<reference evidence="8 9" key="1">
    <citation type="submission" date="2019-01" db="EMBL/GenBank/DDBJ databases">
        <authorList>
            <person name="Sayadi A."/>
        </authorList>
    </citation>
    <scope>NUCLEOTIDE SEQUENCE [LARGE SCALE GENOMIC DNA]</scope>
</reference>
<evidence type="ECO:0000256" key="3">
    <source>
        <dbReference type="ARBA" id="ARBA00022833"/>
    </source>
</evidence>